<evidence type="ECO:0000313" key="3">
    <source>
        <dbReference type="Proteomes" id="UP000257109"/>
    </source>
</evidence>
<protein>
    <recommendedName>
        <fullName evidence="1">Reverse transcriptase Ty1/copia-type domain-containing protein</fullName>
    </recommendedName>
</protein>
<organism evidence="2 3">
    <name type="scientific">Mucuna pruriens</name>
    <name type="common">Velvet bean</name>
    <name type="synonym">Dolichos pruriens</name>
    <dbReference type="NCBI Taxonomy" id="157652"/>
    <lineage>
        <taxon>Eukaryota</taxon>
        <taxon>Viridiplantae</taxon>
        <taxon>Streptophyta</taxon>
        <taxon>Embryophyta</taxon>
        <taxon>Tracheophyta</taxon>
        <taxon>Spermatophyta</taxon>
        <taxon>Magnoliopsida</taxon>
        <taxon>eudicotyledons</taxon>
        <taxon>Gunneridae</taxon>
        <taxon>Pentapetalae</taxon>
        <taxon>rosids</taxon>
        <taxon>fabids</taxon>
        <taxon>Fabales</taxon>
        <taxon>Fabaceae</taxon>
        <taxon>Papilionoideae</taxon>
        <taxon>50 kb inversion clade</taxon>
        <taxon>NPAAA clade</taxon>
        <taxon>indigoferoid/millettioid clade</taxon>
        <taxon>Phaseoleae</taxon>
        <taxon>Mucuna</taxon>
    </lineage>
</organism>
<keyword evidence="3" id="KW-1185">Reference proteome</keyword>
<dbReference type="Proteomes" id="UP000257109">
    <property type="component" value="Unassembled WGS sequence"/>
</dbReference>
<name>A0A371GY41_MUCPR</name>
<evidence type="ECO:0000313" key="2">
    <source>
        <dbReference type="EMBL" id="RDX95431.1"/>
    </source>
</evidence>
<feature type="domain" description="Reverse transcriptase Ty1/copia-type" evidence="1">
    <location>
        <begin position="2"/>
        <end position="63"/>
    </location>
</feature>
<evidence type="ECO:0000259" key="1">
    <source>
        <dbReference type="Pfam" id="PF07727"/>
    </source>
</evidence>
<dbReference type="AlphaFoldDB" id="A0A371GY41"/>
<comment type="caution">
    <text evidence="2">The sequence shown here is derived from an EMBL/GenBank/DDBJ whole genome shotgun (WGS) entry which is preliminary data.</text>
</comment>
<dbReference type="InterPro" id="IPR013103">
    <property type="entry name" value="RVT_2"/>
</dbReference>
<dbReference type="EMBL" id="QJKJ01004132">
    <property type="protein sequence ID" value="RDX95431.1"/>
    <property type="molecule type" value="Genomic_DNA"/>
</dbReference>
<proteinExistence type="predicted"/>
<sequence>MGFAIKGQEEKVLKLKKVLYGLKQAPRAWNSCIDKYFQNNGFVRCQHEYALCVKKFDNGDILLQATPIECSLKLSKFDSGEKEDPTLFKNLVESLSLPLYGVSYLYSYEGSKENSSP</sequence>
<gene>
    <name evidence="2" type="ORF">CR513_22048</name>
</gene>
<feature type="non-terminal residue" evidence="2">
    <location>
        <position position="1"/>
    </location>
</feature>
<reference evidence="2" key="1">
    <citation type="submission" date="2018-05" db="EMBL/GenBank/DDBJ databases">
        <title>Draft genome of Mucuna pruriens seed.</title>
        <authorList>
            <person name="Nnadi N.E."/>
            <person name="Vos R."/>
            <person name="Hasami M.H."/>
            <person name="Devisetty U.K."/>
            <person name="Aguiy J.C."/>
        </authorList>
    </citation>
    <scope>NUCLEOTIDE SEQUENCE [LARGE SCALE GENOMIC DNA]</scope>
    <source>
        <strain evidence="2">JCA_2017</strain>
    </source>
</reference>
<dbReference type="Pfam" id="PF07727">
    <property type="entry name" value="RVT_2"/>
    <property type="match status" value="1"/>
</dbReference>
<accession>A0A371GY41</accession>